<evidence type="ECO:0000259" key="1">
    <source>
        <dbReference type="PROSITE" id="PS50280"/>
    </source>
</evidence>
<protein>
    <recommendedName>
        <fullName evidence="1">SET domain-containing protein</fullName>
    </recommendedName>
</protein>
<proteinExistence type="predicted"/>
<evidence type="ECO:0000313" key="2">
    <source>
        <dbReference type="EMBL" id="ORY14676.1"/>
    </source>
</evidence>
<dbReference type="SUPFAM" id="SSF82199">
    <property type="entry name" value="SET domain"/>
    <property type="match status" value="1"/>
</dbReference>
<evidence type="ECO:0000313" key="3">
    <source>
        <dbReference type="Proteomes" id="UP000193144"/>
    </source>
</evidence>
<keyword evidence="3" id="KW-1185">Reference proteome</keyword>
<organism evidence="2 3">
    <name type="scientific">Clohesyomyces aquaticus</name>
    <dbReference type="NCBI Taxonomy" id="1231657"/>
    <lineage>
        <taxon>Eukaryota</taxon>
        <taxon>Fungi</taxon>
        <taxon>Dikarya</taxon>
        <taxon>Ascomycota</taxon>
        <taxon>Pezizomycotina</taxon>
        <taxon>Dothideomycetes</taxon>
        <taxon>Pleosporomycetidae</taxon>
        <taxon>Pleosporales</taxon>
        <taxon>Lindgomycetaceae</taxon>
        <taxon>Clohesyomyces</taxon>
    </lineage>
</organism>
<dbReference type="InterPro" id="IPR001214">
    <property type="entry name" value="SET_dom"/>
</dbReference>
<dbReference type="STRING" id="1231657.A0A1Y1ZWP5"/>
<feature type="domain" description="SET" evidence="1">
    <location>
        <begin position="23"/>
        <end position="205"/>
    </location>
</feature>
<dbReference type="Proteomes" id="UP000193144">
    <property type="component" value="Unassembled WGS sequence"/>
</dbReference>
<sequence length="218" mass="24372">MAISKVNLAWPSRISLDCASFTKKTYSKTSAKHGTGLFVAEELAPADLVCAEKPAFYARMRSEGFSIGEESSHRKLRDSLIFKTILKASFKPRLGQRLLKLGGGDVVKNEFHEKNFRVVDGHLDIDHGVIESIIDKNAFSRVPDGFNAQVGIPENVPSYSGVWLKLARLNHSCHPNFHFSFLGDLIIVRTIRPIAKDKEHSISYVPLDPNVKVRCKKL</sequence>
<dbReference type="EMBL" id="MCFA01000031">
    <property type="protein sequence ID" value="ORY14676.1"/>
    <property type="molecule type" value="Genomic_DNA"/>
</dbReference>
<dbReference type="PANTHER" id="PTHR12197">
    <property type="entry name" value="HISTONE-LYSINE N-METHYLTRANSFERASE SMYD"/>
    <property type="match status" value="1"/>
</dbReference>
<dbReference type="Gene3D" id="2.170.270.10">
    <property type="entry name" value="SET domain"/>
    <property type="match status" value="1"/>
</dbReference>
<accession>A0A1Y1ZWP5</accession>
<dbReference type="PROSITE" id="PS50280">
    <property type="entry name" value="SET"/>
    <property type="match status" value="1"/>
</dbReference>
<dbReference type="OrthoDB" id="438641at2759"/>
<comment type="caution">
    <text evidence="2">The sequence shown here is derived from an EMBL/GenBank/DDBJ whole genome shotgun (WGS) entry which is preliminary data.</text>
</comment>
<dbReference type="Pfam" id="PF00856">
    <property type="entry name" value="SET"/>
    <property type="match status" value="1"/>
</dbReference>
<reference evidence="2 3" key="1">
    <citation type="submission" date="2016-07" db="EMBL/GenBank/DDBJ databases">
        <title>Pervasive Adenine N6-methylation of Active Genes in Fungi.</title>
        <authorList>
            <consortium name="DOE Joint Genome Institute"/>
            <person name="Mondo S.J."/>
            <person name="Dannebaum R.O."/>
            <person name="Kuo R.C."/>
            <person name="Labutti K."/>
            <person name="Haridas S."/>
            <person name="Kuo A."/>
            <person name="Salamov A."/>
            <person name="Ahrendt S.R."/>
            <person name="Lipzen A."/>
            <person name="Sullivan W."/>
            <person name="Andreopoulos W.B."/>
            <person name="Clum A."/>
            <person name="Lindquist E."/>
            <person name="Daum C."/>
            <person name="Ramamoorthy G.K."/>
            <person name="Gryganskyi A."/>
            <person name="Culley D."/>
            <person name="Magnuson J.K."/>
            <person name="James T.Y."/>
            <person name="O'Malley M.A."/>
            <person name="Stajich J.E."/>
            <person name="Spatafora J.W."/>
            <person name="Visel A."/>
            <person name="Grigoriev I.V."/>
        </authorList>
    </citation>
    <scope>NUCLEOTIDE SEQUENCE [LARGE SCALE GENOMIC DNA]</scope>
    <source>
        <strain evidence="2 3">CBS 115471</strain>
    </source>
</reference>
<dbReference type="AlphaFoldDB" id="A0A1Y1ZWP5"/>
<dbReference type="InterPro" id="IPR050869">
    <property type="entry name" value="H3K4_H4K5_MeTrfase"/>
</dbReference>
<gene>
    <name evidence="2" type="ORF">BCR34DRAFT_224755</name>
</gene>
<dbReference type="InterPro" id="IPR046341">
    <property type="entry name" value="SET_dom_sf"/>
</dbReference>
<name>A0A1Y1ZWP5_9PLEO</name>